<organism evidence="1 2">
    <name type="scientific">Bradyrhizobium rifense</name>
    <dbReference type="NCBI Taxonomy" id="515499"/>
    <lineage>
        <taxon>Bacteria</taxon>
        <taxon>Pseudomonadati</taxon>
        <taxon>Pseudomonadota</taxon>
        <taxon>Alphaproteobacteria</taxon>
        <taxon>Hyphomicrobiales</taxon>
        <taxon>Nitrobacteraceae</taxon>
        <taxon>Bradyrhizobium</taxon>
    </lineage>
</organism>
<keyword evidence="2" id="KW-1185">Reference proteome</keyword>
<dbReference type="Proteomes" id="UP000324758">
    <property type="component" value="Unassembled WGS sequence"/>
</dbReference>
<gene>
    <name evidence="1" type="ORF">FXB40_03245</name>
</gene>
<sequence length="105" mass="11852">MPEVGAVFVLQHCRGRSIAPELMIPDAAESGYFCGIRSELRLCEEPFETMTPEHMLLGSDREQTPDWMIAAFLRAPKHEHSFVSLNWWKISPPLPQMAPAASEDL</sequence>
<comment type="caution">
    <text evidence="1">The sequence shown here is derived from an EMBL/GenBank/DDBJ whole genome shotgun (WGS) entry which is preliminary data.</text>
</comment>
<reference evidence="1 2" key="1">
    <citation type="submission" date="2019-08" db="EMBL/GenBank/DDBJ databases">
        <title>Bradyrhizobium hipponensis sp. nov., a rhizobium isolated from a Lupinus angustifolius root nodule in Tunisia.</title>
        <authorList>
            <person name="Off K."/>
            <person name="Rejili M."/>
            <person name="Mars M."/>
            <person name="Brachmann A."/>
            <person name="Marin M."/>
        </authorList>
    </citation>
    <scope>NUCLEOTIDE SEQUENCE [LARGE SCALE GENOMIC DNA]</scope>
    <source>
        <strain evidence="1 2">CTAW71</strain>
    </source>
</reference>
<name>A0A5D3KZY8_9BRAD</name>
<accession>A0A5D3KZY8</accession>
<protein>
    <submittedName>
        <fullName evidence="1">Uncharacterized protein</fullName>
    </submittedName>
</protein>
<dbReference type="AlphaFoldDB" id="A0A5D3KZY8"/>
<dbReference type="EMBL" id="VSSS01000008">
    <property type="protein sequence ID" value="TYL99146.1"/>
    <property type="molecule type" value="Genomic_DNA"/>
</dbReference>
<proteinExistence type="predicted"/>
<dbReference type="RefSeq" id="WP_148770776.1">
    <property type="nucleotide sequence ID" value="NZ_VSSS01000008.1"/>
</dbReference>
<evidence type="ECO:0000313" key="1">
    <source>
        <dbReference type="EMBL" id="TYL99146.1"/>
    </source>
</evidence>
<evidence type="ECO:0000313" key="2">
    <source>
        <dbReference type="Proteomes" id="UP000324758"/>
    </source>
</evidence>